<proteinExistence type="predicted"/>
<dbReference type="PANTHER" id="PTHR46797:SF2">
    <property type="entry name" value="TRANSCRIPTIONAL REGULATOR"/>
    <property type="match status" value="1"/>
</dbReference>
<feature type="domain" description="HTH cro/C1-type" evidence="2">
    <location>
        <begin position="12"/>
        <end position="67"/>
    </location>
</feature>
<dbReference type="InterPro" id="IPR001387">
    <property type="entry name" value="Cro/C1-type_HTH"/>
</dbReference>
<dbReference type="RefSeq" id="WP_009552712.1">
    <property type="nucleotide sequence ID" value="NZ_ANAG01000008.1"/>
</dbReference>
<dbReference type="GO" id="GO:0005829">
    <property type="term" value="C:cytosol"/>
    <property type="evidence" value="ECO:0007669"/>
    <property type="project" value="TreeGrafter"/>
</dbReference>
<dbReference type="GO" id="GO:0003677">
    <property type="term" value="F:DNA binding"/>
    <property type="evidence" value="ECO:0007669"/>
    <property type="project" value="UniProtKB-KW"/>
</dbReference>
<comment type="caution">
    <text evidence="3">The sequence shown here is derived from an EMBL/GenBank/DDBJ whole genome shotgun (WGS) entry which is preliminary data.</text>
</comment>
<dbReference type="InterPro" id="IPR050807">
    <property type="entry name" value="TransReg_Diox_bact_type"/>
</dbReference>
<dbReference type="Gene3D" id="1.10.260.40">
    <property type="entry name" value="lambda repressor-like DNA-binding domains"/>
    <property type="match status" value="1"/>
</dbReference>
<dbReference type="SMART" id="SM00530">
    <property type="entry name" value="HTH_XRE"/>
    <property type="match status" value="1"/>
</dbReference>
<reference evidence="3 4" key="1">
    <citation type="journal article" date="2013" name="Genome Announc.">
        <title>Genome Sequence of Lactobacillus saerimneri 30a (Formerly Lactobacillus sp. Strain 30a), a Reference Lactic Acid Bacterium Strain Producing Biogenic Amines.</title>
        <authorList>
            <person name="Romano A."/>
            <person name="Trip H."/>
            <person name="Campbell-Sills H."/>
            <person name="Bouchez O."/>
            <person name="Sherman D."/>
            <person name="Lolkema J.S."/>
            <person name="Lucas P.M."/>
        </authorList>
    </citation>
    <scope>NUCLEOTIDE SEQUENCE [LARGE SCALE GENOMIC DNA]</scope>
    <source>
        <strain evidence="3 4">30a</strain>
    </source>
</reference>
<dbReference type="PATRIC" id="fig|1227363.6.peg.585"/>
<dbReference type="Proteomes" id="UP000011912">
    <property type="component" value="Unassembled WGS sequence"/>
</dbReference>
<dbReference type="SUPFAM" id="SSF47413">
    <property type="entry name" value="lambda repressor-like DNA-binding domains"/>
    <property type="match status" value="1"/>
</dbReference>
<evidence type="ECO:0000313" key="4">
    <source>
        <dbReference type="Proteomes" id="UP000011912"/>
    </source>
</evidence>
<name>M5J4N5_9LACO</name>
<sequence>MQHSYNDIGSAIRKQRHRAGLTQEKLAEYSGLSVNFISKIERTEGQNISFQKLGNIADALGVDIADFFTEKDTSSENEMPPYTAMLFRQLKKLDYEDANKISKYFSQILTYFTKESAN</sequence>
<accession>M5J4N5</accession>
<evidence type="ECO:0000256" key="1">
    <source>
        <dbReference type="ARBA" id="ARBA00023125"/>
    </source>
</evidence>
<dbReference type="AlphaFoldDB" id="M5J4N5"/>
<dbReference type="PROSITE" id="PS50943">
    <property type="entry name" value="HTH_CROC1"/>
    <property type="match status" value="1"/>
</dbReference>
<dbReference type="CDD" id="cd00093">
    <property type="entry name" value="HTH_XRE"/>
    <property type="match status" value="1"/>
</dbReference>
<dbReference type="STRING" id="1227363.D271_02994"/>
<dbReference type="Pfam" id="PF01381">
    <property type="entry name" value="HTH_3"/>
    <property type="match status" value="1"/>
</dbReference>
<dbReference type="GeneID" id="89599001"/>
<evidence type="ECO:0000259" key="2">
    <source>
        <dbReference type="PROSITE" id="PS50943"/>
    </source>
</evidence>
<gene>
    <name evidence="3" type="ORF">D271_02994</name>
</gene>
<dbReference type="EMBL" id="ANAG01000008">
    <property type="protein sequence ID" value="EKW99358.1"/>
    <property type="molecule type" value="Genomic_DNA"/>
</dbReference>
<organism evidence="3 4">
    <name type="scientific">Ligilactobacillus saerimneri 30a</name>
    <dbReference type="NCBI Taxonomy" id="1227363"/>
    <lineage>
        <taxon>Bacteria</taxon>
        <taxon>Bacillati</taxon>
        <taxon>Bacillota</taxon>
        <taxon>Bacilli</taxon>
        <taxon>Lactobacillales</taxon>
        <taxon>Lactobacillaceae</taxon>
        <taxon>Ligilactobacillus</taxon>
    </lineage>
</organism>
<evidence type="ECO:0000313" key="3">
    <source>
        <dbReference type="EMBL" id="EKW99358.1"/>
    </source>
</evidence>
<keyword evidence="1" id="KW-0238">DNA-binding</keyword>
<keyword evidence="4" id="KW-1185">Reference proteome</keyword>
<dbReference type="PANTHER" id="PTHR46797">
    <property type="entry name" value="HTH-TYPE TRANSCRIPTIONAL REGULATOR"/>
    <property type="match status" value="1"/>
</dbReference>
<protein>
    <submittedName>
        <fullName evidence="3">XRE family transcriptional regulator</fullName>
    </submittedName>
</protein>
<dbReference type="GO" id="GO:0003700">
    <property type="term" value="F:DNA-binding transcription factor activity"/>
    <property type="evidence" value="ECO:0007669"/>
    <property type="project" value="TreeGrafter"/>
</dbReference>
<dbReference type="InterPro" id="IPR010982">
    <property type="entry name" value="Lambda_DNA-bd_dom_sf"/>
</dbReference>